<dbReference type="RefSeq" id="WP_169559193.1">
    <property type="nucleotide sequence ID" value="NZ_BSNF01000001.1"/>
</dbReference>
<accession>A0ABQ5U1E5</accession>
<feature type="transmembrane region" description="Helical" evidence="1">
    <location>
        <begin position="142"/>
        <end position="163"/>
    </location>
</feature>
<dbReference type="PANTHER" id="PTHR43471:SF1">
    <property type="entry name" value="ABC TRANSPORTER PERMEASE PROTEIN NOSY-RELATED"/>
    <property type="match status" value="1"/>
</dbReference>
<evidence type="ECO:0000313" key="3">
    <source>
        <dbReference type="Proteomes" id="UP001161409"/>
    </source>
</evidence>
<feature type="transmembrane region" description="Helical" evidence="1">
    <location>
        <begin position="20"/>
        <end position="39"/>
    </location>
</feature>
<keyword evidence="1" id="KW-1133">Transmembrane helix</keyword>
<sequence length="277" mass="29763">MANLLTLVAKEIRDSYRNRWVATAILIMTALALVLSFIGSAPVGSTSISPLTVTVVSLSSLSVFFIPLIALLLSYNSIVGEEERGTLMLLLTYPVSRIWIALGKFIGQLAVLSLAILIGYGVAALTVVWAGDLAFGQYDWGVFGKLILSSVMLGAVFLGIGIFMSSVLKESATAAAWAIGIWLVFVVLFDLGLLGLLSSPAANYLPDMVVKWVMIANPADAYRMFNLATSEDTALLSGMAGLRADQTVTAEVMLSVLMAWIALPVLAFCWSFQRRKV</sequence>
<protein>
    <submittedName>
        <fullName evidence="2">NosY permease</fullName>
    </submittedName>
</protein>
<feature type="transmembrane region" description="Helical" evidence="1">
    <location>
        <begin position="252"/>
        <end position="272"/>
    </location>
</feature>
<dbReference type="EMBL" id="BSNF01000001">
    <property type="protein sequence ID" value="GLQ05172.1"/>
    <property type="molecule type" value="Genomic_DNA"/>
</dbReference>
<keyword evidence="3" id="KW-1185">Reference proteome</keyword>
<dbReference type="Pfam" id="PF12679">
    <property type="entry name" value="ABC2_membrane_2"/>
    <property type="match status" value="1"/>
</dbReference>
<reference evidence="2" key="2">
    <citation type="submission" date="2023-01" db="EMBL/GenBank/DDBJ databases">
        <title>Draft genome sequence of Sneathiella chinensis strain NBRC 103408.</title>
        <authorList>
            <person name="Sun Q."/>
            <person name="Mori K."/>
        </authorList>
    </citation>
    <scope>NUCLEOTIDE SEQUENCE</scope>
    <source>
        <strain evidence="2">NBRC 103408</strain>
    </source>
</reference>
<keyword evidence="1" id="KW-0472">Membrane</keyword>
<evidence type="ECO:0000313" key="2">
    <source>
        <dbReference type="EMBL" id="GLQ05172.1"/>
    </source>
</evidence>
<gene>
    <name evidence="2" type="primary">nosY</name>
    <name evidence="2" type="ORF">GCM10007924_03930</name>
</gene>
<name>A0ABQ5U1E5_9PROT</name>
<organism evidence="2 3">
    <name type="scientific">Sneathiella chinensis</name>
    <dbReference type="NCBI Taxonomy" id="349750"/>
    <lineage>
        <taxon>Bacteria</taxon>
        <taxon>Pseudomonadati</taxon>
        <taxon>Pseudomonadota</taxon>
        <taxon>Alphaproteobacteria</taxon>
        <taxon>Sneathiellales</taxon>
        <taxon>Sneathiellaceae</taxon>
        <taxon>Sneathiella</taxon>
    </lineage>
</organism>
<comment type="caution">
    <text evidence="2">The sequence shown here is derived from an EMBL/GenBank/DDBJ whole genome shotgun (WGS) entry which is preliminary data.</text>
</comment>
<keyword evidence="1" id="KW-0812">Transmembrane</keyword>
<feature type="transmembrane region" description="Helical" evidence="1">
    <location>
        <begin position="109"/>
        <end position="130"/>
    </location>
</feature>
<feature type="transmembrane region" description="Helical" evidence="1">
    <location>
        <begin position="175"/>
        <end position="197"/>
    </location>
</feature>
<proteinExistence type="predicted"/>
<reference evidence="2" key="1">
    <citation type="journal article" date="2014" name="Int. J. Syst. Evol. Microbiol.">
        <title>Complete genome of a new Firmicutes species belonging to the dominant human colonic microbiota ('Ruminococcus bicirculans') reveals two chromosomes and a selective capacity to utilize plant glucans.</title>
        <authorList>
            <consortium name="NISC Comparative Sequencing Program"/>
            <person name="Wegmann U."/>
            <person name="Louis P."/>
            <person name="Goesmann A."/>
            <person name="Henrissat B."/>
            <person name="Duncan S.H."/>
            <person name="Flint H.J."/>
        </authorList>
    </citation>
    <scope>NUCLEOTIDE SEQUENCE</scope>
    <source>
        <strain evidence="2">NBRC 103408</strain>
    </source>
</reference>
<dbReference type="PANTHER" id="PTHR43471">
    <property type="entry name" value="ABC TRANSPORTER PERMEASE"/>
    <property type="match status" value="1"/>
</dbReference>
<evidence type="ECO:0000256" key="1">
    <source>
        <dbReference type="SAM" id="Phobius"/>
    </source>
</evidence>
<dbReference type="Proteomes" id="UP001161409">
    <property type="component" value="Unassembled WGS sequence"/>
</dbReference>
<feature type="transmembrane region" description="Helical" evidence="1">
    <location>
        <begin position="51"/>
        <end position="73"/>
    </location>
</feature>